<dbReference type="PANTHER" id="PTHR43537:SF5">
    <property type="entry name" value="UXU OPERON TRANSCRIPTIONAL REGULATOR"/>
    <property type="match status" value="1"/>
</dbReference>
<dbReference type="InterPro" id="IPR000524">
    <property type="entry name" value="Tscrpt_reg_HTH_GntR"/>
</dbReference>
<keyword evidence="3" id="KW-0804">Transcription</keyword>
<evidence type="ECO:0000313" key="5">
    <source>
        <dbReference type="EMBL" id="TLX43008.1"/>
    </source>
</evidence>
<dbReference type="SUPFAM" id="SSF48008">
    <property type="entry name" value="GntR ligand-binding domain-like"/>
    <property type="match status" value="1"/>
</dbReference>
<dbReference type="InterPro" id="IPR011711">
    <property type="entry name" value="GntR_C"/>
</dbReference>
<dbReference type="Gene3D" id="1.20.120.530">
    <property type="entry name" value="GntR ligand-binding domain-like"/>
    <property type="match status" value="1"/>
</dbReference>
<dbReference type="RefSeq" id="WP_138399365.1">
    <property type="nucleotide sequence ID" value="NZ_JBAFVI010000002.1"/>
</dbReference>
<dbReference type="GeneID" id="95773817"/>
<dbReference type="EMBL" id="VAUP01000022">
    <property type="protein sequence ID" value="TLX43008.1"/>
    <property type="molecule type" value="Genomic_DNA"/>
</dbReference>
<evidence type="ECO:0000313" key="6">
    <source>
        <dbReference type="Proteomes" id="UP000305131"/>
    </source>
</evidence>
<evidence type="ECO:0000256" key="1">
    <source>
        <dbReference type="ARBA" id="ARBA00023015"/>
    </source>
</evidence>
<feature type="domain" description="HTH gntR-type" evidence="4">
    <location>
        <begin position="10"/>
        <end position="78"/>
    </location>
</feature>
<dbReference type="GO" id="GO:0003677">
    <property type="term" value="F:DNA binding"/>
    <property type="evidence" value="ECO:0007669"/>
    <property type="project" value="UniProtKB-KW"/>
</dbReference>
<dbReference type="CDD" id="cd07377">
    <property type="entry name" value="WHTH_GntR"/>
    <property type="match status" value="1"/>
</dbReference>
<dbReference type="Pfam" id="PF07729">
    <property type="entry name" value="FCD"/>
    <property type="match status" value="1"/>
</dbReference>
<dbReference type="GO" id="GO:0003700">
    <property type="term" value="F:DNA-binding transcription factor activity"/>
    <property type="evidence" value="ECO:0007669"/>
    <property type="project" value="InterPro"/>
</dbReference>
<proteinExistence type="predicted"/>
<dbReference type="PRINTS" id="PR00035">
    <property type="entry name" value="HTHGNTR"/>
</dbReference>
<dbReference type="PROSITE" id="PS50949">
    <property type="entry name" value="HTH_GNTR"/>
    <property type="match status" value="1"/>
</dbReference>
<keyword evidence="2" id="KW-0238">DNA-binding</keyword>
<dbReference type="InterPro" id="IPR036390">
    <property type="entry name" value="WH_DNA-bd_sf"/>
</dbReference>
<organism evidence="5 6">
    <name type="scientific">Xanthobacter autotrophicus</name>
    <dbReference type="NCBI Taxonomy" id="280"/>
    <lineage>
        <taxon>Bacteria</taxon>
        <taxon>Pseudomonadati</taxon>
        <taxon>Pseudomonadota</taxon>
        <taxon>Alphaproteobacteria</taxon>
        <taxon>Hyphomicrobiales</taxon>
        <taxon>Xanthobacteraceae</taxon>
        <taxon>Xanthobacter</taxon>
    </lineage>
</organism>
<dbReference type="InterPro" id="IPR008920">
    <property type="entry name" value="TF_FadR/GntR_C"/>
</dbReference>
<protein>
    <submittedName>
        <fullName evidence="5">FadR family transcriptional regulator</fullName>
    </submittedName>
</protein>
<dbReference type="Pfam" id="PF00392">
    <property type="entry name" value="GntR"/>
    <property type="match status" value="1"/>
</dbReference>
<keyword evidence="1" id="KW-0805">Transcription regulation</keyword>
<accession>A0A6C1KFF4</accession>
<dbReference type="PANTHER" id="PTHR43537">
    <property type="entry name" value="TRANSCRIPTIONAL REGULATOR, GNTR FAMILY"/>
    <property type="match status" value="1"/>
</dbReference>
<evidence type="ECO:0000256" key="3">
    <source>
        <dbReference type="ARBA" id="ARBA00023163"/>
    </source>
</evidence>
<reference evidence="5 6" key="1">
    <citation type="submission" date="2019-05" db="EMBL/GenBank/DDBJ databases">
        <authorList>
            <person name="Zhou X."/>
        </authorList>
    </citation>
    <scope>NUCLEOTIDE SEQUENCE [LARGE SCALE GENOMIC DNA]</scope>
    <source>
        <strain evidence="5 6">DSM 432</strain>
    </source>
</reference>
<dbReference type="InterPro" id="IPR036388">
    <property type="entry name" value="WH-like_DNA-bd_sf"/>
</dbReference>
<gene>
    <name evidence="5" type="ORF">FBQ73_10165</name>
</gene>
<dbReference type="Gene3D" id="1.10.10.10">
    <property type="entry name" value="Winged helix-like DNA-binding domain superfamily/Winged helix DNA-binding domain"/>
    <property type="match status" value="1"/>
</dbReference>
<evidence type="ECO:0000256" key="2">
    <source>
        <dbReference type="ARBA" id="ARBA00023125"/>
    </source>
</evidence>
<dbReference type="Proteomes" id="UP000305131">
    <property type="component" value="Unassembled WGS sequence"/>
</dbReference>
<name>A0A6C1KFF4_XANAU</name>
<dbReference type="SMART" id="SM00895">
    <property type="entry name" value="FCD"/>
    <property type="match status" value="1"/>
</dbReference>
<dbReference type="AlphaFoldDB" id="A0A6C1KFF4"/>
<evidence type="ECO:0000259" key="4">
    <source>
        <dbReference type="PROSITE" id="PS50949"/>
    </source>
</evidence>
<dbReference type="SUPFAM" id="SSF46785">
    <property type="entry name" value="Winged helix' DNA-binding domain"/>
    <property type="match status" value="1"/>
</dbReference>
<comment type="caution">
    <text evidence="5">The sequence shown here is derived from an EMBL/GenBank/DDBJ whole genome shotgun (WGS) entry which is preliminary data.</text>
</comment>
<dbReference type="SMART" id="SM00345">
    <property type="entry name" value="HTH_GNTR"/>
    <property type="match status" value="1"/>
</dbReference>
<sequence>MLDIERLRLPPAYQAVSLELQRRILSGALKPGEALPSETELAERFGVNRSTVREGIRQLESEGLVRRESRKRLLVAVPSTTDLAQRHTRNLVMHEVTFRELWDVANVLEPLAAELAAVNLSEGDLKALGENIKQTAAAIQRGESPGELDLEFHNMISAGAGNRALLLAREPIGLLLYPAFELIRPDLPQAAGRLLEAHKKIYAALKRRDAEGARTWSAKHIADLRRGWELLKRDFDTKVSPPG</sequence>
<dbReference type="OrthoDB" id="7347280at2"/>